<gene>
    <name evidence="7" type="ORF">UFOPK3402_00466</name>
</gene>
<feature type="domain" description="DarT" evidence="6">
    <location>
        <begin position="7"/>
        <end position="212"/>
    </location>
</feature>
<name>A0A6J7DAD0_9ZZZZ</name>
<evidence type="ECO:0000256" key="4">
    <source>
        <dbReference type="ARBA" id="ARBA00022695"/>
    </source>
</evidence>
<dbReference type="GO" id="GO:0003677">
    <property type="term" value="F:DNA binding"/>
    <property type="evidence" value="ECO:0007669"/>
    <property type="project" value="UniProtKB-KW"/>
</dbReference>
<reference evidence="7" key="1">
    <citation type="submission" date="2020-05" db="EMBL/GenBank/DDBJ databases">
        <authorList>
            <person name="Chiriac C."/>
            <person name="Salcher M."/>
            <person name="Ghai R."/>
            <person name="Kavagutti S V."/>
        </authorList>
    </citation>
    <scope>NUCLEOTIDE SEQUENCE</scope>
</reference>
<keyword evidence="3" id="KW-0808">Transferase</keyword>
<evidence type="ECO:0000256" key="5">
    <source>
        <dbReference type="ARBA" id="ARBA00023125"/>
    </source>
</evidence>
<dbReference type="EMBL" id="CAFBLS010000039">
    <property type="protein sequence ID" value="CAB4866178.1"/>
    <property type="molecule type" value="Genomic_DNA"/>
</dbReference>
<keyword evidence="1" id="KW-1277">Toxin-antitoxin system</keyword>
<protein>
    <submittedName>
        <fullName evidence="7">Unannotated protein</fullName>
    </submittedName>
</protein>
<dbReference type="PROSITE" id="PS52018">
    <property type="entry name" value="DART"/>
    <property type="match status" value="1"/>
</dbReference>
<evidence type="ECO:0000313" key="7">
    <source>
        <dbReference type="EMBL" id="CAB4866178.1"/>
    </source>
</evidence>
<evidence type="ECO:0000259" key="6">
    <source>
        <dbReference type="PROSITE" id="PS52018"/>
    </source>
</evidence>
<dbReference type="GO" id="GO:0016779">
    <property type="term" value="F:nucleotidyltransferase activity"/>
    <property type="evidence" value="ECO:0007669"/>
    <property type="project" value="UniProtKB-KW"/>
</dbReference>
<organism evidence="7">
    <name type="scientific">freshwater metagenome</name>
    <dbReference type="NCBI Taxonomy" id="449393"/>
    <lineage>
        <taxon>unclassified sequences</taxon>
        <taxon>metagenomes</taxon>
        <taxon>ecological metagenomes</taxon>
    </lineage>
</organism>
<evidence type="ECO:0000256" key="3">
    <source>
        <dbReference type="ARBA" id="ARBA00022679"/>
    </source>
</evidence>
<dbReference type="Pfam" id="PF14487">
    <property type="entry name" value="DarT"/>
    <property type="match status" value="1"/>
</dbReference>
<evidence type="ECO:0000256" key="2">
    <source>
        <dbReference type="ARBA" id="ARBA00022676"/>
    </source>
</evidence>
<accession>A0A6J7DAD0</accession>
<keyword evidence="2" id="KW-0328">Glycosyltransferase</keyword>
<dbReference type="GO" id="GO:0016757">
    <property type="term" value="F:glycosyltransferase activity"/>
    <property type="evidence" value="ECO:0007669"/>
    <property type="project" value="UniProtKB-KW"/>
</dbReference>
<sequence length="212" mass="23398">MKRPVPTPLYHFTHVSHLASIVKDGLLSDTDAVRTGALIVEVGHAGIKERRRGRMVPIGPGGAVSDYVPFYFAPRSPMMYAIHRGNVPTYDEGCDRLIYLVTSVETLAASGARLVFTDRNAVLAIAAYGDRGTGIDSLVDWALMRQVVWNNTAEDPDRRERRMAECLAHRVVQWPSIEGIATASQHVADEARAILASLGVETPISVRPQWYF</sequence>
<dbReference type="InterPro" id="IPR029494">
    <property type="entry name" value="DarT"/>
</dbReference>
<evidence type="ECO:0000256" key="1">
    <source>
        <dbReference type="ARBA" id="ARBA00022649"/>
    </source>
</evidence>
<proteinExistence type="predicted"/>
<keyword evidence="4" id="KW-0548">Nucleotidyltransferase</keyword>
<keyword evidence="5" id="KW-0238">DNA-binding</keyword>
<dbReference type="AlphaFoldDB" id="A0A6J7DAD0"/>